<dbReference type="AlphaFoldDB" id="A0A133VHA8"/>
<dbReference type="Proteomes" id="UP000070263">
    <property type="component" value="Unassembled WGS sequence"/>
</dbReference>
<evidence type="ECO:0000256" key="1">
    <source>
        <dbReference type="SAM" id="Phobius"/>
    </source>
</evidence>
<sequence length="64" mass="7473">MIEYLRLILQLAVIFIGTLFIGRDLDRRGIGMKNKIRWLWVLGLIFGWFFLGTIGPIIVLVGYY</sequence>
<organism evidence="2 3">
    <name type="scientific">candidate division MSBL1 archaeon SCGC-AAA382A20</name>
    <dbReference type="NCBI Taxonomy" id="1698280"/>
    <lineage>
        <taxon>Archaea</taxon>
        <taxon>Methanobacteriati</taxon>
        <taxon>Methanobacteriota</taxon>
        <taxon>candidate division MSBL1</taxon>
    </lineage>
</organism>
<comment type="caution">
    <text evidence="2">The sequence shown here is derived from an EMBL/GenBank/DDBJ whole genome shotgun (WGS) entry which is preliminary data.</text>
</comment>
<name>A0A133VHA8_9EURY</name>
<gene>
    <name evidence="2" type="ORF">AKJ51_04720</name>
</gene>
<keyword evidence="1" id="KW-0472">Membrane</keyword>
<evidence type="ECO:0000313" key="3">
    <source>
        <dbReference type="Proteomes" id="UP000070263"/>
    </source>
</evidence>
<evidence type="ECO:0000313" key="2">
    <source>
        <dbReference type="EMBL" id="KXB05821.1"/>
    </source>
</evidence>
<keyword evidence="1" id="KW-0812">Transmembrane</keyword>
<keyword evidence="1" id="KW-1133">Transmembrane helix</keyword>
<feature type="transmembrane region" description="Helical" evidence="1">
    <location>
        <begin position="6"/>
        <end position="26"/>
    </location>
</feature>
<feature type="transmembrane region" description="Helical" evidence="1">
    <location>
        <begin position="38"/>
        <end position="63"/>
    </location>
</feature>
<accession>A0A133VHA8</accession>
<proteinExistence type="predicted"/>
<keyword evidence="3" id="KW-1185">Reference proteome</keyword>
<protein>
    <submittedName>
        <fullName evidence="2">Uncharacterized protein</fullName>
    </submittedName>
</protein>
<reference evidence="2 3" key="1">
    <citation type="journal article" date="2016" name="Sci. Rep.">
        <title>Metabolic traits of an uncultured archaeal lineage -MSBL1- from brine pools of the Red Sea.</title>
        <authorList>
            <person name="Mwirichia R."/>
            <person name="Alam I."/>
            <person name="Rashid M."/>
            <person name="Vinu M."/>
            <person name="Ba-Alawi W."/>
            <person name="Anthony Kamau A."/>
            <person name="Kamanda Ngugi D."/>
            <person name="Goker M."/>
            <person name="Klenk H.P."/>
            <person name="Bajic V."/>
            <person name="Stingl U."/>
        </authorList>
    </citation>
    <scope>NUCLEOTIDE SEQUENCE [LARGE SCALE GENOMIC DNA]</scope>
    <source>
        <strain evidence="2">SCGC-AAA382A20</strain>
    </source>
</reference>
<feature type="non-terminal residue" evidence="2">
    <location>
        <position position="64"/>
    </location>
</feature>
<dbReference type="EMBL" id="LHYE01000076">
    <property type="protein sequence ID" value="KXB05821.1"/>
    <property type="molecule type" value="Genomic_DNA"/>
</dbReference>